<sequence length="108" mass="11830">MSNSEVGLSSKAPTSPMSMGTNVFPASKPLFSSREAQGGSVWQKQQHQLPVGSMRGLRPIWIYSPGTAGLWIIGTVLRRFSGTAAWEPKNRIPLWWPGPLDHEDVGLD</sequence>
<dbReference type="EMBL" id="JANIIK010000037">
    <property type="protein sequence ID" value="KAJ3611340.1"/>
    <property type="molecule type" value="Genomic_DNA"/>
</dbReference>
<dbReference type="Proteomes" id="UP001148018">
    <property type="component" value="Unassembled WGS sequence"/>
</dbReference>
<dbReference type="AlphaFoldDB" id="A0A9Q0EPY7"/>
<accession>A0A9Q0EPY7</accession>
<name>A0A9Q0EPY7_9TELE</name>
<reference evidence="2" key="1">
    <citation type="submission" date="2022-07" db="EMBL/GenBank/DDBJ databases">
        <title>Chromosome-level genome of Muraenolepis orangiensis.</title>
        <authorList>
            <person name="Kim J."/>
        </authorList>
    </citation>
    <scope>NUCLEOTIDE SEQUENCE</scope>
    <source>
        <strain evidence="2">KU_S4_2022</strain>
        <tissue evidence="2">Muscle</tissue>
    </source>
</reference>
<protein>
    <submittedName>
        <fullName evidence="2">Uncharacterized protein</fullName>
    </submittedName>
</protein>
<feature type="compositionally biased region" description="Polar residues" evidence="1">
    <location>
        <begin position="1"/>
        <end position="21"/>
    </location>
</feature>
<feature type="region of interest" description="Disordered" evidence="1">
    <location>
        <begin position="1"/>
        <end position="23"/>
    </location>
</feature>
<evidence type="ECO:0000256" key="1">
    <source>
        <dbReference type="SAM" id="MobiDB-lite"/>
    </source>
</evidence>
<evidence type="ECO:0000313" key="3">
    <source>
        <dbReference type="Proteomes" id="UP001148018"/>
    </source>
</evidence>
<evidence type="ECO:0000313" key="2">
    <source>
        <dbReference type="EMBL" id="KAJ3611340.1"/>
    </source>
</evidence>
<organism evidence="2 3">
    <name type="scientific">Muraenolepis orangiensis</name>
    <name type="common">Patagonian moray cod</name>
    <dbReference type="NCBI Taxonomy" id="630683"/>
    <lineage>
        <taxon>Eukaryota</taxon>
        <taxon>Metazoa</taxon>
        <taxon>Chordata</taxon>
        <taxon>Craniata</taxon>
        <taxon>Vertebrata</taxon>
        <taxon>Euteleostomi</taxon>
        <taxon>Actinopterygii</taxon>
        <taxon>Neopterygii</taxon>
        <taxon>Teleostei</taxon>
        <taxon>Neoteleostei</taxon>
        <taxon>Acanthomorphata</taxon>
        <taxon>Zeiogadaria</taxon>
        <taxon>Gadariae</taxon>
        <taxon>Gadiformes</taxon>
        <taxon>Muraenolepidoidei</taxon>
        <taxon>Muraenolepididae</taxon>
        <taxon>Muraenolepis</taxon>
    </lineage>
</organism>
<gene>
    <name evidence="2" type="ORF">NHX12_021356</name>
</gene>
<proteinExistence type="predicted"/>
<comment type="caution">
    <text evidence="2">The sequence shown here is derived from an EMBL/GenBank/DDBJ whole genome shotgun (WGS) entry which is preliminary data.</text>
</comment>
<keyword evidence="3" id="KW-1185">Reference proteome</keyword>